<dbReference type="GO" id="GO:0010038">
    <property type="term" value="P:response to metal ion"/>
    <property type="evidence" value="ECO:0007669"/>
    <property type="project" value="InterPro"/>
</dbReference>
<comment type="caution">
    <text evidence="2">The sequence shown here is derived from an EMBL/GenBank/DDBJ whole genome shotgun (WGS) entry which is preliminary data.</text>
</comment>
<dbReference type="Gene3D" id="3.30.70.120">
    <property type="match status" value="1"/>
</dbReference>
<sequence>MAHADLDASNYGLVLVTAPSREVADAIATPLVQEKLAACISLMPVTSIYTWDNQLQKDEEWQLLIKTELSHFPDLETRILALHPYDIPEIIAVPLSAGTQPYLSWITAQVKPVS</sequence>
<name>A0A2W1JSI6_9CYAN</name>
<organism evidence="2 3">
    <name type="scientific">Acaryochloris thomasi RCC1774</name>
    <dbReference type="NCBI Taxonomy" id="1764569"/>
    <lineage>
        <taxon>Bacteria</taxon>
        <taxon>Bacillati</taxon>
        <taxon>Cyanobacteriota</taxon>
        <taxon>Cyanophyceae</taxon>
        <taxon>Acaryochloridales</taxon>
        <taxon>Acaryochloridaceae</taxon>
        <taxon>Acaryochloris</taxon>
        <taxon>Acaryochloris thomasi</taxon>
    </lineage>
</organism>
<dbReference type="PANTHER" id="PTHR23419">
    <property type="entry name" value="DIVALENT CATION TOLERANCE CUTA-RELATED"/>
    <property type="match status" value="1"/>
</dbReference>
<dbReference type="SUPFAM" id="SSF54913">
    <property type="entry name" value="GlnB-like"/>
    <property type="match status" value="1"/>
</dbReference>
<accession>A0A2W1JSI6</accession>
<evidence type="ECO:0000256" key="1">
    <source>
        <dbReference type="ARBA" id="ARBA00010169"/>
    </source>
</evidence>
<dbReference type="Proteomes" id="UP000248857">
    <property type="component" value="Unassembled WGS sequence"/>
</dbReference>
<dbReference type="PANTHER" id="PTHR23419:SF8">
    <property type="entry name" value="FI09726P"/>
    <property type="match status" value="1"/>
</dbReference>
<dbReference type="EMBL" id="PQWO01000015">
    <property type="protein sequence ID" value="PZD71697.1"/>
    <property type="molecule type" value="Genomic_DNA"/>
</dbReference>
<evidence type="ECO:0000313" key="3">
    <source>
        <dbReference type="Proteomes" id="UP000248857"/>
    </source>
</evidence>
<evidence type="ECO:0000313" key="2">
    <source>
        <dbReference type="EMBL" id="PZD71697.1"/>
    </source>
</evidence>
<protein>
    <submittedName>
        <fullName evidence="2">Divalent-cation tolerance protein CutA</fullName>
    </submittedName>
</protein>
<proteinExistence type="inferred from homology"/>
<dbReference type="InterPro" id="IPR011322">
    <property type="entry name" value="N-reg_PII-like_a/b"/>
</dbReference>
<comment type="similarity">
    <text evidence="1">Belongs to the CutA family.</text>
</comment>
<dbReference type="GO" id="GO:0005507">
    <property type="term" value="F:copper ion binding"/>
    <property type="evidence" value="ECO:0007669"/>
    <property type="project" value="TreeGrafter"/>
</dbReference>
<dbReference type="Pfam" id="PF03091">
    <property type="entry name" value="CutA1"/>
    <property type="match status" value="1"/>
</dbReference>
<dbReference type="RefSeq" id="WP_110987832.1">
    <property type="nucleotide sequence ID" value="NZ_CAWNWM010000015.1"/>
</dbReference>
<dbReference type="OrthoDB" id="37622at2"/>
<dbReference type="InterPro" id="IPR004323">
    <property type="entry name" value="Ion_tolerance_CutA"/>
</dbReference>
<keyword evidence="3" id="KW-1185">Reference proteome</keyword>
<reference evidence="2 3" key="1">
    <citation type="journal article" date="2018" name="Sci. Rep.">
        <title>A novel species of the marine cyanobacterium Acaryochloris with a unique pigment content and lifestyle.</title>
        <authorList>
            <person name="Partensky F."/>
            <person name="Six C."/>
            <person name="Ratin M."/>
            <person name="Garczarek L."/>
            <person name="Vaulot D."/>
            <person name="Probert I."/>
            <person name="Calteau A."/>
            <person name="Gourvil P."/>
            <person name="Marie D."/>
            <person name="Grebert T."/>
            <person name="Bouchier C."/>
            <person name="Le Panse S."/>
            <person name="Gachenot M."/>
            <person name="Rodriguez F."/>
            <person name="Garrido J.L."/>
        </authorList>
    </citation>
    <scope>NUCLEOTIDE SEQUENCE [LARGE SCALE GENOMIC DNA]</scope>
    <source>
        <strain evidence="2 3">RCC1774</strain>
    </source>
</reference>
<dbReference type="InterPro" id="IPR015867">
    <property type="entry name" value="N-reg_PII/ATP_PRibTrfase_C"/>
</dbReference>
<gene>
    <name evidence="2" type="primary">cutA_1</name>
    <name evidence="2" type="ORF">C1752_05024</name>
</gene>
<dbReference type="AlphaFoldDB" id="A0A2W1JSI6"/>